<organism evidence="1 2">
    <name type="scientific">Ixodes persulcatus</name>
    <name type="common">Taiga tick</name>
    <dbReference type="NCBI Taxonomy" id="34615"/>
    <lineage>
        <taxon>Eukaryota</taxon>
        <taxon>Metazoa</taxon>
        <taxon>Ecdysozoa</taxon>
        <taxon>Arthropoda</taxon>
        <taxon>Chelicerata</taxon>
        <taxon>Arachnida</taxon>
        <taxon>Acari</taxon>
        <taxon>Parasitiformes</taxon>
        <taxon>Ixodida</taxon>
        <taxon>Ixodoidea</taxon>
        <taxon>Ixodidae</taxon>
        <taxon>Ixodinae</taxon>
        <taxon>Ixodes</taxon>
    </lineage>
</organism>
<protein>
    <submittedName>
        <fullName evidence="1">Uncharacterized protein</fullName>
    </submittedName>
</protein>
<evidence type="ECO:0000313" key="2">
    <source>
        <dbReference type="Proteomes" id="UP000805193"/>
    </source>
</evidence>
<dbReference type="Proteomes" id="UP000805193">
    <property type="component" value="Unassembled WGS sequence"/>
</dbReference>
<accession>A0AC60QPR9</accession>
<evidence type="ECO:0000313" key="1">
    <source>
        <dbReference type="EMBL" id="KAG0438781.1"/>
    </source>
</evidence>
<proteinExistence type="predicted"/>
<sequence length="377" mass="42386">VCELHFMESDILRETSHLDYATGSQVTIPLKHPRLRHGAVPSRFPNCPGYFSTDHSQLREAPGAQRMRLDLRAGKTAVADPTEAFAADQDADKILGLKDLADQDHLTADQFEPLILGETGLEKFGPNAVPFIFPHRPLPKERKRLRDGKMETAHELNGSRELNAMATVTVKTEPQDYTERDEEPGSHLVSVKSEPQDYVEWDEEPGNHVVSVKPEPDYNEEYREPSSPVPPRTKDYTDVTSVTFHLITEPQASEENRERDIAAVAVKIEPQDPREVCAEAVSMGTGKVKAQKDAKASWKELVLKGGTVETSFCRSHYEARVCKMEGVSPIPQALDRWLGRRDDRIEGLKGYFSGDAEKFMALDFIPFRRASNVDRNH</sequence>
<comment type="caution">
    <text evidence="1">The sequence shown here is derived from an EMBL/GenBank/DDBJ whole genome shotgun (WGS) entry which is preliminary data.</text>
</comment>
<keyword evidence="2" id="KW-1185">Reference proteome</keyword>
<name>A0AC60QPR9_IXOPE</name>
<gene>
    <name evidence="1" type="ORF">HPB47_016875</name>
</gene>
<dbReference type="EMBL" id="JABSTQ010005678">
    <property type="protein sequence ID" value="KAG0438781.1"/>
    <property type="molecule type" value="Genomic_DNA"/>
</dbReference>
<reference evidence="1 2" key="1">
    <citation type="journal article" date="2020" name="Cell">
        <title>Large-Scale Comparative Analyses of Tick Genomes Elucidate Their Genetic Diversity and Vector Capacities.</title>
        <authorList>
            <consortium name="Tick Genome and Microbiome Consortium (TIGMIC)"/>
            <person name="Jia N."/>
            <person name="Wang J."/>
            <person name="Shi W."/>
            <person name="Du L."/>
            <person name="Sun Y."/>
            <person name="Zhan W."/>
            <person name="Jiang J.F."/>
            <person name="Wang Q."/>
            <person name="Zhang B."/>
            <person name="Ji P."/>
            <person name="Bell-Sakyi L."/>
            <person name="Cui X.M."/>
            <person name="Yuan T.T."/>
            <person name="Jiang B.G."/>
            <person name="Yang W.F."/>
            <person name="Lam T.T."/>
            <person name="Chang Q.C."/>
            <person name="Ding S.J."/>
            <person name="Wang X.J."/>
            <person name="Zhu J.G."/>
            <person name="Ruan X.D."/>
            <person name="Zhao L."/>
            <person name="Wei J.T."/>
            <person name="Ye R.Z."/>
            <person name="Que T.C."/>
            <person name="Du C.H."/>
            <person name="Zhou Y.H."/>
            <person name="Cheng J.X."/>
            <person name="Dai P.F."/>
            <person name="Guo W.B."/>
            <person name="Han X.H."/>
            <person name="Huang E.J."/>
            <person name="Li L.F."/>
            <person name="Wei W."/>
            <person name="Gao Y.C."/>
            <person name="Liu J.Z."/>
            <person name="Shao H.Z."/>
            <person name="Wang X."/>
            <person name="Wang C.C."/>
            <person name="Yang T.C."/>
            <person name="Huo Q.B."/>
            <person name="Li W."/>
            <person name="Chen H.Y."/>
            <person name="Chen S.E."/>
            <person name="Zhou L.G."/>
            <person name="Ni X.B."/>
            <person name="Tian J.H."/>
            <person name="Sheng Y."/>
            <person name="Liu T."/>
            <person name="Pan Y.S."/>
            <person name="Xia L.Y."/>
            <person name="Li J."/>
            <person name="Zhao F."/>
            <person name="Cao W.C."/>
        </authorList>
    </citation>
    <scope>NUCLEOTIDE SEQUENCE [LARGE SCALE GENOMIC DNA]</scope>
    <source>
        <strain evidence="1">Iper-2018</strain>
    </source>
</reference>
<feature type="non-terminal residue" evidence="1">
    <location>
        <position position="1"/>
    </location>
</feature>